<name>A0A4D6M9P6_VIGUN</name>
<keyword evidence="4" id="KW-0067">ATP-binding</keyword>
<dbReference type="PRINTS" id="PR00364">
    <property type="entry name" value="DISEASERSIST"/>
</dbReference>
<evidence type="ECO:0000313" key="9">
    <source>
        <dbReference type="Proteomes" id="UP000501690"/>
    </source>
</evidence>
<dbReference type="SUPFAM" id="SSF52058">
    <property type="entry name" value="L domain-like"/>
    <property type="match status" value="1"/>
</dbReference>
<dbReference type="GO" id="GO:0051707">
    <property type="term" value="P:response to other organism"/>
    <property type="evidence" value="ECO:0007669"/>
    <property type="project" value="UniProtKB-ARBA"/>
</dbReference>
<dbReference type="Pfam" id="PF18052">
    <property type="entry name" value="Rx_N"/>
    <property type="match status" value="1"/>
</dbReference>
<dbReference type="Gene3D" id="3.40.50.300">
    <property type="entry name" value="P-loop containing nucleotide triphosphate hydrolases"/>
    <property type="match status" value="1"/>
</dbReference>
<evidence type="ECO:0000256" key="2">
    <source>
        <dbReference type="ARBA" id="ARBA00022741"/>
    </source>
</evidence>
<dbReference type="GO" id="GO:0006952">
    <property type="term" value="P:defense response"/>
    <property type="evidence" value="ECO:0007669"/>
    <property type="project" value="UniProtKB-KW"/>
</dbReference>
<dbReference type="CDD" id="cd14798">
    <property type="entry name" value="RX-CC_like"/>
    <property type="match status" value="1"/>
</dbReference>
<evidence type="ECO:0000313" key="8">
    <source>
        <dbReference type="EMBL" id="QCD97430.1"/>
    </source>
</evidence>
<dbReference type="GO" id="GO:0005524">
    <property type="term" value="F:ATP binding"/>
    <property type="evidence" value="ECO:0007669"/>
    <property type="project" value="UniProtKB-KW"/>
</dbReference>
<accession>A0A4D6M9P6</accession>
<reference evidence="8 9" key="1">
    <citation type="submission" date="2019-04" db="EMBL/GenBank/DDBJ databases">
        <title>An improved genome assembly and genetic linkage map for asparagus bean, Vigna unguiculata ssp. sesquipedialis.</title>
        <authorList>
            <person name="Xia Q."/>
            <person name="Zhang R."/>
            <person name="Dong Y."/>
        </authorList>
    </citation>
    <scope>NUCLEOTIDE SEQUENCE [LARGE SCALE GENOMIC DNA]</scope>
    <source>
        <tissue evidence="8">Leaf</tissue>
    </source>
</reference>
<keyword evidence="3" id="KW-0611">Plant defense</keyword>
<dbReference type="Proteomes" id="UP000501690">
    <property type="component" value="Linkage Group LG6"/>
</dbReference>
<dbReference type="InterPro" id="IPR002182">
    <property type="entry name" value="NB-ARC"/>
</dbReference>
<dbReference type="PANTHER" id="PTHR36766">
    <property type="entry name" value="PLANT BROAD-SPECTRUM MILDEW RESISTANCE PROTEIN RPW8"/>
    <property type="match status" value="1"/>
</dbReference>
<evidence type="ECO:0000256" key="3">
    <source>
        <dbReference type="ARBA" id="ARBA00022821"/>
    </source>
</evidence>
<evidence type="ECO:0000256" key="4">
    <source>
        <dbReference type="ARBA" id="ARBA00022840"/>
    </source>
</evidence>
<evidence type="ECO:0000256" key="1">
    <source>
        <dbReference type="ARBA" id="ARBA00022737"/>
    </source>
</evidence>
<evidence type="ECO:0000259" key="5">
    <source>
        <dbReference type="Pfam" id="PF00931"/>
    </source>
</evidence>
<keyword evidence="1" id="KW-0677">Repeat</keyword>
<sequence>MAECFVFDITESLLNKLASYVYEEASRAYGVYEDLRGIKDTLSIVKGVLLDAEEKKEQKHGLREWLRQIQNVCFDAEDVLDGFHCQNLRNQILKASGSTGMKVDHFFSSSNSLVFRFRMAHQIKHVRRRLDKIAADGNKFCLERIDVDNRLVQRREMTYSHVDASRVIGRESDREEIIKLLMQPHPLCDGCGDESILIKIINSASASASAPTIALAHQENIKNFDIEQLQSRLRHRLSDQKYLLVLDDVWNDNRAKWTGLKDLIKVGAVGSKILVTTRSKSIASMMGTVPSYVLEGLSMENCYALFNKWAFKEGEEKNYSNLVEIGKEIVKKCRGVPLAVRTLGSSLFLNFNLERWEFVRDHGIWNLKQEKYDILPALKLSYDQMPSYLRHCFAFFSLYPKDYGFTGAEIVNLWLSLGLLRSEVGSQKLENAARQYIDELHSRSFLEDFEDFGHLYFFKVHDLVHDLALYVANEEILVVNSGTRNIPEQVRHLSFVENDSLMHALLPKSCSVRTILFPTDGVGVDSVALLDARIARYKFLRILDLSDSSFETLPSSIAKLEHLRALREQQLISLEVLIVQSCKNLESFPFHILPKLKVLFVIRCEMLNLSLNCENPIHKLRMKFLHIEQCPRQLTLPQWIQGAADTLQTLLISNLHNLEMLPEWITALTHLKMLHIVNCPQLLHLPSDMHRLGALEDLTIDGCSELCRKCEPQSGEYWSFIAHIKHLSIGETREGKLLFQMQKQIRLKLQDL</sequence>
<dbReference type="Gene3D" id="1.10.10.10">
    <property type="entry name" value="Winged helix-like DNA-binding domain superfamily/Winged helix DNA-binding domain"/>
    <property type="match status" value="1"/>
</dbReference>
<dbReference type="Gene3D" id="3.80.10.10">
    <property type="entry name" value="Ribonuclease Inhibitor"/>
    <property type="match status" value="1"/>
</dbReference>
<organism evidence="8 9">
    <name type="scientific">Vigna unguiculata</name>
    <name type="common">Cowpea</name>
    <dbReference type="NCBI Taxonomy" id="3917"/>
    <lineage>
        <taxon>Eukaryota</taxon>
        <taxon>Viridiplantae</taxon>
        <taxon>Streptophyta</taxon>
        <taxon>Embryophyta</taxon>
        <taxon>Tracheophyta</taxon>
        <taxon>Spermatophyta</taxon>
        <taxon>Magnoliopsida</taxon>
        <taxon>eudicotyledons</taxon>
        <taxon>Gunneridae</taxon>
        <taxon>Pentapetalae</taxon>
        <taxon>rosids</taxon>
        <taxon>fabids</taxon>
        <taxon>Fabales</taxon>
        <taxon>Fabaceae</taxon>
        <taxon>Papilionoideae</taxon>
        <taxon>50 kb inversion clade</taxon>
        <taxon>NPAAA clade</taxon>
        <taxon>indigoferoid/millettioid clade</taxon>
        <taxon>Phaseoleae</taxon>
        <taxon>Vigna</taxon>
    </lineage>
</organism>
<dbReference type="Pfam" id="PF00931">
    <property type="entry name" value="NB-ARC"/>
    <property type="match status" value="1"/>
</dbReference>
<gene>
    <name evidence="8" type="ORF">DEO72_LG6g2140</name>
</gene>
<dbReference type="Gene3D" id="1.10.8.430">
    <property type="entry name" value="Helical domain of apoptotic protease-activating factors"/>
    <property type="match status" value="1"/>
</dbReference>
<feature type="domain" description="Disease resistance protein winged helix" evidence="7">
    <location>
        <begin position="398"/>
        <end position="468"/>
    </location>
</feature>
<feature type="domain" description="NB-ARC" evidence="5">
    <location>
        <begin position="217"/>
        <end position="313"/>
    </location>
</feature>
<dbReference type="SUPFAM" id="SSF52540">
    <property type="entry name" value="P-loop containing nucleoside triphosphate hydrolases"/>
    <property type="match status" value="1"/>
</dbReference>
<protein>
    <submittedName>
        <fullName evidence="8">Disease resistance protein RPM1</fullName>
    </submittedName>
</protein>
<dbReference type="EMBL" id="CP039350">
    <property type="protein sequence ID" value="QCD97430.1"/>
    <property type="molecule type" value="Genomic_DNA"/>
</dbReference>
<dbReference type="InterPro" id="IPR038005">
    <property type="entry name" value="RX-like_CC"/>
</dbReference>
<dbReference type="Pfam" id="PF23559">
    <property type="entry name" value="WHD_DRP"/>
    <property type="match status" value="1"/>
</dbReference>
<dbReference type="InterPro" id="IPR027417">
    <property type="entry name" value="P-loop_NTPase"/>
</dbReference>
<dbReference type="InterPro" id="IPR036388">
    <property type="entry name" value="WH-like_DNA-bd_sf"/>
</dbReference>
<dbReference type="InterPro" id="IPR042197">
    <property type="entry name" value="Apaf_helical"/>
</dbReference>
<dbReference type="Gene3D" id="1.20.5.4130">
    <property type="match status" value="1"/>
</dbReference>
<evidence type="ECO:0000259" key="6">
    <source>
        <dbReference type="Pfam" id="PF18052"/>
    </source>
</evidence>
<dbReference type="PANTHER" id="PTHR36766:SF61">
    <property type="entry name" value="NB-ARC DOMAIN DISEASE RESISTANCE PROTEIN"/>
    <property type="match status" value="1"/>
</dbReference>
<keyword evidence="2" id="KW-0547">Nucleotide-binding</keyword>
<dbReference type="InterPro" id="IPR032675">
    <property type="entry name" value="LRR_dom_sf"/>
</dbReference>
<evidence type="ECO:0000259" key="7">
    <source>
        <dbReference type="Pfam" id="PF23559"/>
    </source>
</evidence>
<keyword evidence="9" id="KW-1185">Reference proteome</keyword>
<dbReference type="GO" id="GO:0043531">
    <property type="term" value="F:ADP binding"/>
    <property type="evidence" value="ECO:0007669"/>
    <property type="project" value="InterPro"/>
</dbReference>
<dbReference type="InterPro" id="IPR058922">
    <property type="entry name" value="WHD_DRP"/>
</dbReference>
<dbReference type="InterPro" id="IPR041118">
    <property type="entry name" value="Rx_N"/>
</dbReference>
<dbReference type="AlphaFoldDB" id="A0A4D6M9P6"/>
<feature type="domain" description="Disease resistance N-terminal" evidence="6">
    <location>
        <begin position="11"/>
        <end position="103"/>
    </location>
</feature>
<proteinExistence type="predicted"/>